<evidence type="ECO:0000313" key="2">
    <source>
        <dbReference type="EMBL" id="CAD6238134.1"/>
    </source>
</evidence>
<dbReference type="Proteomes" id="UP000604825">
    <property type="component" value="Unassembled WGS sequence"/>
</dbReference>
<name>A0A811PBA7_9POAL</name>
<dbReference type="AlphaFoldDB" id="A0A811PBA7"/>
<dbReference type="OrthoDB" id="1735774at2759"/>
<organism evidence="2 3">
    <name type="scientific">Miscanthus lutarioriparius</name>
    <dbReference type="NCBI Taxonomy" id="422564"/>
    <lineage>
        <taxon>Eukaryota</taxon>
        <taxon>Viridiplantae</taxon>
        <taxon>Streptophyta</taxon>
        <taxon>Embryophyta</taxon>
        <taxon>Tracheophyta</taxon>
        <taxon>Spermatophyta</taxon>
        <taxon>Magnoliopsida</taxon>
        <taxon>Liliopsida</taxon>
        <taxon>Poales</taxon>
        <taxon>Poaceae</taxon>
        <taxon>PACMAD clade</taxon>
        <taxon>Panicoideae</taxon>
        <taxon>Andropogonodae</taxon>
        <taxon>Andropogoneae</taxon>
        <taxon>Saccharinae</taxon>
        <taxon>Miscanthus</taxon>
    </lineage>
</organism>
<feature type="region of interest" description="Disordered" evidence="1">
    <location>
        <begin position="102"/>
        <end position="157"/>
    </location>
</feature>
<sequence length="172" mass="19696">MRRACRTTGIFLHEKGLINNFVEAGKRLNLLYTEFHDCQELGHKQTMAPQKRVDEVVSEAEKVKAWLEEKENLQKNTPIYSPPVFTSEEVYEKVLDLQDKVSSVNRIPKPKPKVEKKTAKEEEPASKEKTTSSESAPNEGEYTETSQESKRISLHQPTLAIQNLNLMTSCEY</sequence>
<accession>A0A811PBA7</accession>
<feature type="compositionally biased region" description="Basic and acidic residues" evidence="1">
    <location>
        <begin position="112"/>
        <end position="131"/>
    </location>
</feature>
<dbReference type="EMBL" id="CAJGYO010000006">
    <property type="protein sequence ID" value="CAD6238134.1"/>
    <property type="molecule type" value="Genomic_DNA"/>
</dbReference>
<evidence type="ECO:0000256" key="1">
    <source>
        <dbReference type="SAM" id="MobiDB-lite"/>
    </source>
</evidence>
<proteinExistence type="predicted"/>
<protein>
    <submittedName>
        <fullName evidence="2">Uncharacterized protein</fullName>
    </submittedName>
</protein>
<gene>
    <name evidence="2" type="ORF">NCGR_LOCUS25444</name>
</gene>
<reference evidence="2" key="1">
    <citation type="submission" date="2020-10" db="EMBL/GenBank/DDBJ databases">
        <authorList>
            <person name="Han B."/>
            <person name="Lu T."/>
            <person name="Zhao Q."/>
            <person name="Huang X."/>
            <person name="Zhao Y."/>
        </authorList>
    </citation>
    <scope>NUCLEOTIDE SEQUENCE</scope>
</reference>
<comment type="caution">
    <text evidence="2">The sequence shown here is derived from an EMBL/GenBank/DDBJ whole genome shotgun (WGS) entry which is preliminary data.</text>
</comment>
<evidence type="ECO:0000313" key="3">
    <source>
        <dbReference type="Proteomes" id="UP000604825"/>
    </source>
</evidence>
<keyword evidence="3" id="KW-1185">Reference proteome</keyword>